<reference evidence="2 3" key="1">
    <citation type="submission" date="2025-04" db="UniProtKB">
        <authorList>
            <consortium name="RefSeq"/>
        </authorList>
    </citation>
    <scope>IDENTIFICATION</scope>
    <source>
        <strain evidence="2 3">15085-1641.00</strain>
        <tissue evidence="2 3">Whole body</tissue>
    </source>
</reference>
<dbReference type="OMA" id="SYIARPF"/>
<dbReference type="Proteomes" id="UP000504633">
    <property type="component" value="Unplaced"/>
</dbReference>
<evidence type="ECO:0000313" key="2">
    <source>
        <dbReference type="RefSeq" id="XP_023168629.1"/>
    </source>
</evidence>
<evidence type="ECO:0000313" key="1">
    <source>
        <dbReference type="Proteomes" id="UP000504633"/>
    </source>
</evidence>
<dbReference type="KEGG" id="dhe:111597918"/>
<accession>A0A6J1LMH9</accession>
<dbReference type="AlphaFoldDB" id="A0A6J1LMH9"/>
<evidence type="ECO:0000313" key="3">
    <source>
        <dbReference type="RefSeq" id="XP_023168630.1"/>
    </source>
</evidence>
<name>A0A6J1LMH9_DROHY</name>
<proteinExistence type="predicted"/>
<dbReference type="RefSeq" id="XP_023168630.1">
    <property type="nucleotide sequence ID" value="XM_023312862.2"/>
</dbReference>
<gene>
    <name evidence="2 3" type="primary">LOC111597918</name>
</gene>
<dbReference type="GeneID" id="111597918"/>
<keyword evidence="1" id="KW-1185">Reference proteome</keyword>
<protein>
    <submittedName>
        <fullName evidence="2 3">Uncharacterized protein LOC111597918</fullName>
    </submittedName>
</protein>
<dbReference type="RefSeq" id="XP_023168629.1">
    <property type="nucleotide sequence ID" value="XM_023312861.2"/>
</dbReference>
<sequence length="62" mass="6991">MAGNSKPTKLQSLCNTLNWFFNLPAVQNAKVSIVVLLDLLTLSSLCPAYSNYIARPFLLWKY</sequence>
<organism evidence="1 2">
    <name type="scientific">Drosophila hydei</name>
    <name type="common">Fruit fly</name>
    <dbReference type="NCBI Taxonomy" id="7224"/>
    <lineage>
        <taxon>Eukaryota</taxon>
        <taxon>Metazoa</taxon>
        <taxon>Ecdysozoa</taxon>
        <taxon>Arthropoda</taxon>
        <taxon>Hexapoda</taxon>
        <taxon>Insecta</taxon>
        <taxon>Pterygota</taxon>
        <taxon>Neoptera</taxon>
        <taxon>Endopterygota</taxon>
        <taxon>Diptera</taxon>
        <taxon>Brachycera</taxon>
        <taxon>Muscomorpha</taxon>
        <taxon>Ephydroidea</taxon>
        <taxon>Drosophilidae</taxon>
        <taxon>Drosophila</taxon>
    </lineage>
</organism>